<proteinExistence type="inferred from homology"/>
<evidence type="ECO:0000256" key="2">
    <source>
        <dbReference type="ARBA" id="ARBA00010694"/>
    </source>
</evidence>
<gene>
    <name evidence="10" type="ORF">GSOID_T00020966001</name>
</gene>
<dbReference type="GO" id="GO:0005789">
    <property type="term" value="C:endoplasmic reticulum membrane"/>
    <property type="evidence" value="ECO:0007669"/>
    <property type="project" value="TreeGrafter"/>
</dbReference>
<reference evidence="10" key="1">
    <citation type="journal article" date="2010" name="Science">
        <title>Plasticity of animal genome architecture unmasked by rapid evolution of a pelagic tunicate.</title>
        <authorList>
            <person name="Denoeud F."/>
            <person name="Henriet S."/>
            <person name="Mungpakdee S."/>
            <person name="Aury J.M."/>
            <person name="Da Silva C."/>
            <person name="Brinkmann H."/>
            <person name="Mikhaleva J."/>
            <person name="Olsen L.C."/>
            <person name="Jubin C."/>
            <person name="Canestro C."/>
            <person name="Bouquet J.M."/>
            <person name="Danks G."/>
            <person name="Poulain J."/>
            <person name="Campsteijn C."/>
            <person name="Adamski M."/>
            <person name="Cross I."/>
            <person name="Yadetie F."/>
            <person name="Muffato M."/>
            <person name="Louis A."/>
            <person name="Butcher S."/>
            <person name="Tsagkogeorga G."/>
            <person name="Konrad A."/>
            <person name="Singh S."/>
            <person name="Jensen M.F."/>
            <person name="Cong E.H."/>
            <person name="Eikeseth-Otteraa H."/>
            <person name="Noel B."/>
            <person name="Anthouard V."/>
            <person name="Porcel B.M."/>
            <person name="Kachouri-Lafond R."/>
            <person name="Nishino A."/>
            <person name="Ugolini M."/>
            <person name="Chourrout P."/>
            <person name="Nishida H."/>
            <person name="Aasland R."/>
            <person name="Huzurbazar S."/>
            <person name="Westhof E."/>
            <person name="Delsuc F."/>
            <person name="Lehrach H."/>
            <person name="Reinhardt R."/>
            <person name="Weissenbach J."/>
            <person name="Roy S.W."/>
            <person name="Artiguenave F."/>
            <person name="Postlethwait J.H."/>
            <person name="Manak J.R."/>
            <person name="Thompson E.M."/>
            <person name="Jaillon O."/>
            <person name="Du Pasquier L."/>
            <person name="Boudinot P."/>
            <person name="Liberles D.A."/>
            <person name="Volff J.N."/>
            <person name="Philippe H."/>
            <person name="Lenhard B."/>
            <person name="Roest Crollius H."/>
            <person name="Wincker P."/>
            <person name="Chourrout D."/>
        </authorList>
    </citation>
    <scope>NUCLEOTIDE SEQUENCE [LARGE SCALE GENOMIC DNA]</scope>
</reference>
<keyword evidence="4 8" id="KW-0812">Transmembrane</keyword>
<keyword evidence="6 8" id="KW-0472">Membrane</keyword>
<dbReference type="Pfam" id="PF08449">
    <property type="entry name" value="UAA"/>
    <property type="match status" value="1"/>
</dbReference>
<evidence type="ECO:0000256" key="3">
    <source>
        <dbReference type="ARBA" id="ARBA00022448"/>
    </source>
</evidence>
<feature type="transmembrane region" description="Helical" evidence="8">
    <location>
        <begin position="100"/>
        <end position="121"/>
    </location>
</feature>
<evidence type="ECO:0000256" key="6">
    <source>
        <dbReference type="ARBA" id="ARBA00023136"/>
    </source>
</evidence>
<keyword evidence="3" id="KW-0813">Transport</keyword>
<feature type="chain" id="PRO_5011977168" description="Adenosine 3'-phospho 5'-phosphosulfate transporter 1" evidence="9">
    <location>
        <begin position="16"/>
        <end position="427"/>
    </location>
</feature>
<dbReference type="InterPro" id="IPR037185">
    <property type="entry name" value="EmrE-like"/>
</dbReference>
<name>E4YC06_OIKDI</name>
<evidence type="ECO:0000256" key="4">
    <source>
        <dbReference type="ARBA" id="ARBA00022692"/>
    </source>
</evidence>
<feature type="transmembrane region" description="Helical" evidence="8">
    <location>
        <begin position="293"/>
        <end position="312"/>
    </location>
</feature>
<sequence length="427" mass="47866">MLGVGVLFLVQAVMAQEDSSTETFWVFRLATNMMGYGSIIVPAIFLKRYLDSRNYKDSGSGFWYPYLVNFFYGKDLHDVEQGAKDTVSPAAKPQMTTLQIAIKLCFCAGGLYSSYLTWGVLQERIITRKYGANESNEGGEKFTDSQFLVFINRFSALIIAGCYLQMKRQPKHGCPFYKYSFCSLSNILSSWFQYEALKFVSFPTQVLAKACKVIPVMLMGKVVSGNKYPLFDWATAAQLGLGTSIFLLSNHDESGDSSTTTYAGLFCLMGYMIFDSFTSNWQSEVFKYKMSSMEMMFGVNIFSCIFTSWSLISQGSFAESLGFMLRHPDFTFHAVVLSACSALGQLFIYYTISEFGAVVFTIIMTTRSALAIILSCIIYGHPVNGQGAFGLLVAFSSLGLRIWYKMQQKKKAQQQKEDKTPLLGENK</sequence>
<feature type="transmembrane region" description="Helical" evidence="8">
    <location>
        <begin position="25"/>
        <end position="46"/>
    </location>
</feature>
<dbReference type="InterPro" id="IPR013657">
    <property type="entry name" value="SCL35B1-4/HUT1"/>
</dbReference>
<protein>
    <recommendedName>
        <fullName evidence="7">Adenosine 3'-phospho 5'-phosphosulfate transporter 1</fullName>
    </recommendedName>
</protein>
<dbReference type="GO" id="GO:0046964">
    <property type="term" value="F:3'-phosphoadenosine 5'-phosphosulfate transmembrane transporter activity"/>
    <property type="evidence" value="ECO:0007669"/>
    <property type="project" value="TreeGrafter"/>
</dbReference>
<dbReference type="SUPFAM" id="SSF103481">
    <property type="entry name" value="Multidrug resistance efflux transporter EmrE"/>
    <property type="match status" value="1"/>
</dbReference>
<feature type="transmembrane region" description="Helical" evidence="8">
    <location>
        <begin position="332"/>
        <end position="350"/>
    </location>
</feature>
<evidence type="ECO:0000256" key="7">
    <source>
        <dbReference type="ARBA" id="ARBA00039668"/>
    </source>
</evidence>
<dbReference type="AlphaFoldDB" id="E4YC06"/>
<feature type="transmembrane region" description="Helical" evidence="8">
    <location>
        <begin position="357"/>
        <end position="380"/>
    </location>
</feature>
<accession>E4YC06</accession>
<evidence type="ECO:0000256" key="9">
    <source>
        <dbReference type="SAM" id="SignalP"/>
    </source>
</evidence>
<evidence type="ECO:0000256" key="5">
    <source>
        <dbReference type="ARBA" id="ARBA00022989"/>
    </source>
</evidence>
<evidence type="ECO:0000313" key="10">
    <source>
        <dbReference type="EMBL" id="CBY43739.1"/>
    </source>
</evidence>
<feature type="transmembrane region" description="Helical" evidence="8">
    <location>
        <begin position="147"/>
        <end position="164"/>
    </location>
</feature>
<dbReference type="EMBL" id="FN654394">
    <property type="protein sequence ID" value="CBY43739.1"/>
    <property type="molecule type" value="Genomic_DNA"/>
</dbReference>
<keyword evidence="9" id="KW-0732">Signal</keyword>
<evidence type="ECO:0000256" key="1">
    <source>
        <dbReference type="ARBA" id="ARBA00004141"/>
    </source>
</evidence>
<dbReference type="GO" id="GO:0000139">
    <property type="term" value="C:Golgi membrane"/>
    <property type="evidence" value="ECO:0007669"/>
    <property type="project" value="TreeGrafter"/>
</dbReference>
<dbReference type="PANTHER" id="PTHR10778:SF13">
    <property type="entry name" value="ADENOSINE 3'-PHOSPHO 5'-PHOSPHOSULFATE TRANSPORTER 1"/>
    <property type="match status" value="1"/>
</dbReference>
<comment type="subcellular location">
    <subcellularLocation>
        <location evidence="1">Membrane</location>
        <topology evidence="1">Multi-pass membrane protein</topology>
    </subcellularLocation>
</comment>
<organism evidence="10">
    <name type="scientific">Oikopleura dioica</name>
    <name type="common">Tunicate</name>
    <dbReference type="NCBI Taxonomy" id="34765"/>
    <lineage>
        <taxon>Eukaryota</taxon>
        <taxon>Metazoa</taxon>
        <taxon>Chordata</taxon>
        <taxon>Tunicata</taxon>
        <taxon>Appendicularia</taxon>
        <taxon>Copelata</taxon>
        <taxon>Oikopleuridae</taxon>
        <taxon>Oikopleura</taxon>
    </lineage>
</organism>
<feature type="transmembrane region" description="Helical" evidence="8">
    <location>
        <begin position="386"/>
        <end position="404"/>
    </location>
</feature>
<feature type="signal peptide" evidence="9">
    <location>
        <begin position="1"/>
        <end position="15"/>
    </location>
</feature>
<comment type="similarity">
    <text evidence="2">Belongs to the nucleotide-sugar transporter family. SLC35B subfamily.</text>
</comment>
<evidence type="ECO:0000256" key="8">
    <source>
        <dbReference type="SAM" id="Phobius"/>
    </source>
</evidence>
<dbReference type="PANTHER" id="PTHR10778">
    <property type="entry name" value="SOLUTE CARRIER FAMILY 35 MEMBER B"/>
    <property type="match status" value="1"/>
</dbReference>
<dbReference type="Proteomes" id="UP000011014">
    <property type="component" value="Unassembled WGS sequence"/>
</dbReference>
<keyword evidence="5 8" id="KW-1133">Transmembrane helix</keyword>